<gene>
    <name evidence="3" type="ORF">C7B77_02490</name>
</gene>
<evidence type="ECO:0000259" key="2">
    <source>
        <dbReference type="Pfam" id="PF13439"/>
    </source>
</evidence>
<dbReference type="InterPro" id="IPR001296">
    <property type="entry name" value="Glyco_trans_1"/>
</dbReference>
<dbReference type="SUPFAM" id="SSF53756">
    <property type="entry name" value="UDP-Glycosyltransferase/glycogen phosphorylase"/>
    <property type="match status" value="1"/>
</dbReference>
<evidence type="ECO:0000259" key="1">
    <source>
        <dbReference type="Pfam" id="PF00534"/>
    </source>
</evidence>
<reference evidence="3 4" key="1">
    <citation type="submission" date="2018-03" db="EMBL/GenBank/DDBJ databases">
        <title>The ancient ancestry and fast evolution of plastids.</title>
        <authorList>
            <person name="Moore K.R."/>
            <person name="Magnabosco C."/>
            <person name="Momper L."/>
            <person name="Gold D.A."/>
            <person name="Bosak T."/>
            <person name="Fournier G.P."/>
        </authorList>
    </citation>
    <scope>NUCLEOTIDE SEQUENCE [LARGE SCALE GENOMIC DNA]</scope>
    <source>
        <strain evidence="3 4">CCALA 037</strain>
    </source>
</reference>
<dbReference type="Pfam" id="PF13439">
    <property type="entry name" value="Glyco_transf_4"/>
    <property type="match status" value="1"/>
</dbReference>
<accession>A0A2T1GMB3</accession>
<dbReference type="RefSeq" id="WP_106299992.1">
    <property type="nucleotide sequence ID" value="NZ_PVWO01000016.1"/>
</dbReference>
<dbReference type="OrthoDB" id="9768685at2"/>
<evidence type="ECO:0000313" key="3">
    <source>
        <dbReference type="EMBL" id="PSB59042.1"/>
    </source>
</evidence>
<evidence type="ECO:0000313" key="4">
    <source>
        <dbReference type="Proteomes" id="UP000238937"/>
    </source>
</evidence>
<proteinExistence type="predicted"/>
<dbReference type="InterPro" id="IPR028098">
    <property type="entry name" value="Glyco_trans_4-like_N"/>
</dbReference>
<dbReference type="AlphaFoldDB" id="A0A2T1GMB3"/>
<dbReference type="Gene3D" id="3.40.50.2000">
    <property type="entry name" value="Glycogen Phosphorylase B"/>
    <property type="match status" value="2"/>
</dbReference>
<dbReference type="Proteomes" id="UP000238937">
    <property type="component" value="Unassembled WGS sequence"/>
</dbReference>
<dbReference type="CDD" id="cd03825">
    <property type="entry name" value="GT4_WcaC-like"/>
    <property type="match status" value="1"/>
</dbReference>
<dbReference type="EMBL" id="PVWO01000016">
    <property type="protein sequence ID" value="PSB59042.1"/>
    <property type="molecule type" value="Genomic_DNA"/>
</dbReference>
<feature type="domain" description="Glycosyl transferase family 1" evidence="1">
    <location>
        <begin position="220"/>
        <end position="382"/>
    </location>
</feature>
<protein>
    <submittedName>
        <fullName evidence="3">Glycosyl transferase</fullName>
    </submittedName>
</protein>
<feature type="domain" description="Glycosyltransferase subfamily 4-like N-terminal" evidence="2">
    <location>
        <begin position="13"/>
        <end position="211"/>
    </location>
</feature>
<keyword evidence="3" id="KW-0808">Transferase</keyword>
<keyword evidence="4" id="KW-1185">Reference proteome</keyword>
<sequence length="409" mass="45599">MKILHINQSDIGGGAAIAASRLHQGLLARGKSSKLLVGEALTSDPNVEVIDQNINLNKQLFRLNGRFGLLYINILSTFDIPKHPFYQEADILNLHNLHGSNGWFNYLALGQLTKSKPAILTLHDMWSFTGHCAYSYDCDRWKIGCGKCPYPDRYPHIYADNTKLEWKLKDWVYNHANLTIVAPSQWLAAEARASMLGRYDVYCIPNGIDTEDYKPIETPECRQALGLPLDKKIIMFGATDLNDARKGGDLLLKSLQNLPESIKSETILLTFGSGGEEIAQQVGMKVVNLGYLNNDREKSIAYSAADLFIFPTRADNLPLVLQESIACGTPMVSFKIGGVPDLVRPGVTGYLAEPEDPIDLCNGIVELLKDDRLRQVMSVNCREIALAEYALHLQAQRYAELYQTILQQS</sequence>
<dbReference type="PANTHER" id="PTHR12526:SF635">
    <property type="entry name" value="GLYCOSYL TRANSFERASE GROUP 1"/>
    <property type="match status" value="1"/>
</dbReference>
<name>A0A2T1GMB3_9CYAN</name>
<organism evidence="3 4">
    <name type="scientific">Chamaesiphon polymorphus CCALA 037</name>
    <dbReference type="NCBI Taxonomy" id="2107692"/>
    <lineage>
        <taxon>Bacteria</taxon>
        <taxon>Bacillati</taxon>
        <taxon>Cyanobacteriota</taxon>
        <taxon>Cyanophyceae</taxon>
        <taxon>Gomontiellales</taxon>
        <taxon>Chamaesiphonaceae</taxon>
        <taxon>Chamaesiphon</taxon>
    </lineage>
</organism>
<dbReference type="Pfam" id="PF00534">
    <property type="entry name" value="Glycos_transf_1"/>
    <property type="match status" value="1"/>
</dbReference>
<comment type="caution">
    <text evidence="3">The sequence shown here is derived from an EMBL/GenBank/DDBJ whole genome shotgun (WGS) entry which is preliminary data.</text>
</comment>
<dbReference type="GO" id="GO:0016757">
    <property type="term" value="F:glycosyltransferase activity"/>
    <property type="evidence" value="ECO:0007669"/>
    <property type="project" value="InterPro"/>
</dbReference>
<dbReference type="PANTHER" id="PTHR12526">
    <property type="entry name" value="GLYCOSYLTRANSFERASE"/>
    <property type="match status" value="1"/>
</dbReference>